<dbReference type="AlphaFoldDB" id="A0A9P6N6M6"/>
<dbReference type="Proteomes" id="UP000886653">
    <property type="component" value="Unassembled WGS sequence"/>
</dbReference>
<dbReference type="GO" id="GO:0000290">
    <property type="term" value="P:deadenylation-dependent decapping of nuclear-transcribed mRNA"/>
    <property type="evidence" value="ECO:0007669"/>
    <property type="project" value="InterPro"/>
</dbReference>
<evidence type="ECO:0000256" key="7">
    <source>
        <dbReference type="ARBA" id="ARBA00029885"/>
    </source>
</evidence>
<dbReference type="PANTHER" id="PTHR12978:SF0">
    <property type="entry name" value="M7GPPPX DIPHOSPHATASE"/>
    <property type="match status" value="1"/>
</dbReference>
<dbReference type="GO" id="GO:0005634">
    <property type="term" value="C:nucleus"/>
    <property type="evidence" value="ECO:0007669"/>
    <property type="project" value="UniProtKB-SubCell"/>
</dbReference>
<dbReference type="GO" id="GO:0140932">
    <property type="term" value="F:5'-(N(7)-methyl 5'-triphosphoguanosine)-[mRNA] diphosphatase activity"/>
    <property type="evidence" value="ECO:0007669"/>
    <property type="project" value="UniProtKB-EC"/>
</dbReference>
<dbReference type="Pfam" id="PF11969">
    <property type="entry name" value="DcpS_C"/>
    <property type="match status" value="1"/>
</dbReference>
<evidence type="ECO:0000256" key="8">
    <source>
        <dbReference type="ARBA" id="ARBA00030609"/>
    </source>
</evidence>
<evidence type="ECO:0000313" key="11">
    <source>
        <dbReference type="Proteomes" id="UP000886653"/>
    </source>
</evidence>
<gene>
    <name evidence="10" type="ORF">CROQUDRAFT_343663</name>
</gene>
<dbReference type="OrthoDB" id="10264956at2759"/>
<comment type="subcellular location">
    <subcellularLocation>
        <location evidence="1">Nucleus</location>
    </subcellularLocation>
</comment>
<organism evidence="10 11">
    <name type="scientific">Cronartium quercuum f. sp. fusiforme G11</name>
    <dbReference type="NCBI Taxonomy" id="708437"/>
    <lineage>
        <taxon>Eukaryota</taxon>
        <taxon>Fungi</taxon>
        <taxon>Dikarya</taxon>
        <taxon>Basidiomycota</taxon>
        <taxon>Pucciniomycotina</taxon>
        <taxon>Pucciniomycetes</taxon>
        <taxon>Pucciniales</taxon>
        <taxon>Coleosporiaceae</taxon>
        <taxon>Cronartium</taxon>
    </lineage>
</organism>
<keyword evidence="11" id="KW-1185">Reference proteome</keyword>
<sequence length="209" mass="24684">MIKETPEIYEKVVKPYIDSIPYERLTWLRNILSHETETEKIVYEDSSPDTGFILIPDLKWDQENLSTLYLLAIVKDSRIRSLRDINLSHLPLLQSIHFNGTKAIETKFGISKHELRLYVHYQPSYYHFHVHFVHIDNTGFHGISIGQAHLLDDIIETLILENSQIIKPIKSFYHNITFNYCLGQNHELFQNLWDATQNYYKEQQGIQLL</sequence>
<reference evidence="10" key="1">
    <citation type="submission" date="2013-11" db="EMBL/GenBank/DDBJ databases">
        <title>Genome sequence of the fusiform rust pathogen reveals effectors for host alternation and coevolution with pine.</title>
        <authorList>
            <consortium name="DOE Joint Genome Institute"/>
            <person name="Smith K."/>
            <person name="Pendleton A."/>
            <person name="Kubisiak T."/>
            <person name="Anderson C."/>
            <person name="Salamov A."/>
            <person name="Aerts A."/>
            <person name="Riley R."/>
            <person name="Clum A."/>
            <person name="Lindquist E."/>
            <person name="Ence D."/>
            <person name="Campbell M."/>
            <person name="Kronenberg Z."/>
            <person name="Feau N."/>
            <person name="Dhillon B."/>
            <person name="Hamelin R."/>
            <person name="Burleigh J."/>
            <person name="Smith J."/>
            <person name="Yandell M."/>
            <person name="Nelson C."/>
            <person name="Grigoriev I."/>
            <person name="Davis J."/>
        </authorList>
    </citation>
    <scope>NUCLEOTIDE SEQUENCE</scope>
    <source>
        <strain evidence="10">G11</strain>
    </source>
</reference>
<comment type="similarity">
    <text evidence="2">Belongs to the HIT family.</text>
</comment>
<dbReference type="GO" id="GO:0000340">
    <property type="term" value="F:RNA 7-methylguanosine cap binding"/>
    <property type="evidence" value="ECO:0007669"/>
    <property type="project" value="TreeGrafter"/>
</dbReference>
<dbReference type="SUPFAM" id="SSF54197">
    <property type="entry name" value="HIT-like"/>
    <property type="match status" value="1"/>
</dbReference>
<keyword evidence="6" id="KW-0539">Nucleus</keyword>
<evidence type="ECO:0000256" key="4">
    <source>
        <dbReference type="ARBA" id="ARBA00015636"/>
    </source>
</evidence>
<evidence type="ECO:0000256" key="1">
    <source>
        <dbReference type="ARBA" id="ARBA00004123"/>
    </source>
</evidence>
<keyword evidence="5" id="KW-0378">Hydrolase</keyword>
<evidence type="ECO:0000256" key="9">
    <source>
        <dbReference type="ARBA" id="ARBA00048222"/>
    </source>
</evidence>
<dbReference type="EC" id="3.6.1.59" evidence="3"/>
<evidence type="ECO:0000313" key="10">
    <source>
        <dbReference type="EMBL" id="KAG0140666.1"/>
    </source>
</evidence>
<comment type="caution">
    <text evidence="10">The sequence shown here is derived from an EMBL/GenBank/DDBJ whole genome shotgun (WGS) entry which is preliminary data.</text>
</comment>
<comment type="catalytic activity">
    <reaction evidence="9">
        <text>a 5'-end (N(7)-methyl 5'-triphosphoguanosine)-ribonucleoside in mRNA + H2O = N(7)-methyl-GMP + a 5'-end diphospho-ribonucleoside in mRNA + 2 H(+)</text>
        <dbReference type="Rhea" id="RHEA:65388"/>
        <dbReference type="Rhea" id="RHEA-COMP:17165"/>
        <dbReference type="Rhea" id="RHEA-COMP:17167"/>
        <dbReference type="ChEBI" id="CHEBI:15377"/>
        <dbReference type="ChEBI" id="CHEBI:15378"/>
        <dbReference type="ChEBI" id="CHEBI:58285"/>
        <dbReference type="ChEBI" id="CHEBI:156461"/>
        <dbReference type="ChEBI" id="CHEBI:167616"/>
        <dbReference type="EC" id="3.6.1.59"/>
    </reaction>
</comment>
<dbReference type="InterPro" id="IPR036265">
    <property type="entry name" value="HIT-like_sf"/>
</dbReference>
<evidence type="ECO:0000256" key="2">
    <source>
        <dbReference type="ARBA" id="ARBA00010208"/>
    </source>
</evidence>
<evidence type="ECO:0000256" key="6">
    <source>
        <dbReference type="ARBA" id="ARBA00023242"/>
    </source>
</evidence>
<dbReference type="InterPro" id="IPR008594">
    <property type="entry name" value="DcpS/DCS2"/>
</dbReference>
<proteinExistence type="inferred from homology"/>
<dbReference type="EMBL" id="MU167428">
    <property type="protein sequence ID" value="KAG0140666.1"/>
    <property type="molecule type" value="Genomic_DNA"/>
</dbReference>
<accession>A0A9P6N6M6</accession>
<evidence type="ECO:0000256" key="3">
    <source>
        <dbReference type="ARBA" id="ARBA00012520"/>
    </source>
</evidence>
<protein>
    <recommendedName>
        <fullName evidence="4">m7GpppX diphosphatase</fullName>
        <ecNumber evidence="3">3.6.1.59</ecNumber>
    </recommendedName>
    <alternativeName>
        <fullName evidence="8">Decapping scavenger enzyme</fullName>
    </alternativeName>
    <alternativeName>
        <fullName evidence="7">Scavenger mRNA-decapping enzyme DcpS</fullName>
    </alternativeName>
</protein>
<dbReference type="GO" id="GO:0000932">
    <property type="term" value="C:P-body"/>
    <property type="evidence" value="ECO:0007669"/>
    <property type="project" value="TreeGrafter"/>
</dbReference>
<evidence type="ECO:0000256" key="5">
    <source>
        <dbReference type="ARBA" id="ARBA00022801"/>
    </source>
</evidence>
<dbReference type="PANTHER" id="PTHR12978">
    <property type="entry name" value="HISTIDINE TRIAD HIT PROTEIN MEMBER"/>
    <property type="match status" value="1"/>
</dbReference>
<dbReference type="Gene3D" id="3.30.428.10">
    <property type="entry name" value="HIT-like"/>
    <property type="match status" value="1"/>
</dbReference>
<name>A0A9P6N6M6_9BASI</name>
<dbReference type="FunFam" id="3.30.428.10:FF:000006">
    <property type="entry name" value="m7GpppX diphosphatase"/>
    <property type="match status" value="1"/>
</dbReference>